<reference evidence="3" key="1">
    <citation type="submission" date="2016-11" db="EMBL/GenBank/DDBJ databases">
        <authorList>
            <person name="Varghese N."/>
            <person name="Submissions S."/>
        </authorList>
    </citation>
    <scope>NUCLEOTIDE SEQUENCE [LARGE SCALE GENOMIC DNA]</scope>
    <source>
        <strain evidence="3">DSM 17963</strain>
    </source>
</reference>
<keyword evidence="1" id="KW-0812">Transmembrane</keyword>
<evidence type="ECO:0000313" key="2">
    <source>
        <dbReference type="EMBL" id="SHH26887.1"/>
    </source>
</evidence>
<evidence type="ECO:0008006" key="4">
    <source>
        <dbReference type="Google" id="ProtNLM"/>
    </source>
</evidence>
<dbReference type="AlphaFoldDB" id="A0A1M5RKN8"/>
<dbReference type="OrthoDB" id="1261306at2"/>
<keyword evidence="1" id="KW-1133">Transmembrane helix</keyword>
<evidence type="ECO:0000256" key="1">
    <source>
        <dbReference type="SAM" id="Phobius"/>
    </source>
</evidence>
<accession>A0A1M5RKN8</accession>
<dbReference type="RefSeq" id="WP_073416945.1">
    <property type="nucleotide sequence ID" value="NZ_FQWC01000006.1"/>
</dbReference>
<name>A0A1M5RKN8_9FLAO</name>
<proteinExistence type="predicted"/>
<feature type="transmembrane region" description="Helical" evidence="1">
    <location>
        <begin position="139"/>
        <end position="157"/>
    </location>
</feature>
<keyword evidence="1" id="KW-0472">Membrane</keyword>
<evidence type="ECO:0000313" key="3">
    <source>
        <dbReference type="Proteomes" id="UP000184071"/>
    </source>
</evidence>
<dbReference type="Proteomes" id="UP000184071">
    <property type="component" value="Unassembled WGS sequence"/>
</dbReference>
<dbReference type="EMBL" id="FQWC01000006">
    <property type="protein sequence ID" value="SHH26887.1"/>
    <property type="molecule type" value="Genomic_DNA"/>
</dbReference>
<protein>
    <recommendedName>
        <fullName evidence="4">Lipoprotein</fullName>
    </recommendedName>
</protein>
<organism evidence="2 3">
    <name type="scientific">Flavobacterium defluvii</name>
    <dbReference type="NCBI Taxonomy" id="370979"/>
    <lineage>
        <taxon>Bacteria</taxon>
        <taxon>Pseudomonadati</taxon>
        <taxon>Bacteroidota</taxon>
        <taxon>Flavobacteriia</taxon>
        <taxon>Flavobacteriales</taxon>
        <taxon>Flavobacteriaceae</taxon>
        <taxon>Flavobacterium</taxon>
    </lineage>
</organism>
<dbReference type="PROSITE" id="PS51257">
    <property type="entry name" value="PROKAR_LIPOPROTEIN"/>
    <property type="match status" value="1"/>
</dbReference>
<sequence>MTKKLKYAAFSLFIILIVISCRSSKPVENENKVQTITITETLHDTVFKIAKDSSSYNALLDCINGKVVLKNVTQAEPGRTLKSPRVRLDNNKLSVDCDLKEQQLYAFWKSKQIKDVQEKTITITKFVNYLTFWQKVQIWLGRILLIILIFLLLRFVYKIYKPLMV</sequence>
<dbReference type="STRING" id="370979.SAMN05443663_106245"/>
<keyword evidence="3" id="KW-1185">Reference proteome</keyword>
<gene>
    <name evidence="2" type="ORF">SAMN05443663_106245</name>
</gene>